<dbReference type="EMBL" id="JAWWNJ010000034">
    <property type="protein sequence ID" value="KAK7024742.1"/>
    <property type="molecule type" value="Genomic_DNA"/>
</dbReference>
<dbReference type="GO" id="GO:0003677">
    <property type="term" value="F:DNA binding"/>
    <property type="evidence" value="ECO:0007669"/>
    <property type="project" value="InterPro"/>
</dbReference>
<sequence>MNVETDGISTFGDESCHPLTCEHTMAQKETKFIPFATPKIKACTNCRRRKVKCDEQRPKCGPCSRSLAFQDCEYDDAGPSRIQMLEEQISILEARIHELENPSSPSDTVFLRNPFTRSQEESPASSHEQSMVSIQNPSEATGFGSAALDLSLSNVSNSALIPVAELGRLMHSFLYHHSSHFGLFLNVQSLEESLMGRTEPRPTAALIDVVALLAISLSDSGPEFTSIYESIYLSRALRTSVEALSPGAHQQHRNSIIHAIQAEVLLSYYFLKNSRILEAKYHISAAVSLVLCSHLHRLGSAHSDVDPPSTVNLLGAPSSTVSLLPPAQNSIEQNERINAFWTVLTLSCCWTTADGSPPNMLLAGGNGGAGMNARVDTPWPADFNESGDTEGVGSRMPPGNGETNTITAFLDGMEENDGNGLSLRALHSKAAILFEQAALVAERKREDSLLEKFKSTSLHAILTNNSVEGPRAREILVIHTLTHVATMQLHNPFIMEYHRSRLRVLDSARAVVGFLERLNLDRDEFSVVDPIMGTLLMATGQVLITELSLLRINNALSVSSLGDVANLQQEQSLIEAIETILKAMKRFAVKCVLIESQLTAMQELYRQV</sequence>
<keyword evidence="5" id="KW-0539">Nucleus</keyword>
<dbReference type="PROSITE" id="PS50048">
    <property type="entry name" value="ZN2_CY6_FUNGAL_2"/>
    <property type="match status" value="1"/>
</dbReference>
<evidence type="ECO:0000256" key="3">
    <source>
        <dbReference type="ARBA" id="ARBA00023015"/>
    </source>
</evidence>
<dbReference type="Pfam" id="PF04082">
    <property type="entry name" value="Fungal_trans"/>
    <property type="match status" value="1"/>
</dbReference>
<evidence type="ECO:0000256" key="1">
    <source>
        <dbReference type="ARBA" id="ARBA00004123"/>
    </source>
</evidence>
<dbReference type="InterPro" id="IPR050815">
    <property type="entry name" value="TF_fung"/>
</dbReference>
<dbReference type="PANTHER" id="PTHR47338:SF29">
    <property type="entry name" value="ZN(2)-C6 FUNGAL-TYPE DOMAIN-CONTAINING PROTEIN"/>
    <property type="match status" value="1"/>
</dbReference>
<dbReference type="GO" id="GO:0006351">
    <property type="term" value="P:DNA-templated transcription"/>
    <property type="evidence" value="ECO:0007669"/>
    <property type="project" value="InterPro"/>
</dbReference>
<dbReference type="PROSITE" id="PS00463">
    <property type="entry name" value="ZN2_CY6_FUNGAL_1"/>
    <property type="match status" value="1"/>
</dbReference>
<dbReference type="Pfam" id="PF00172">
    <property type="entry name" value="Zn_clus"/>
    <property type="match status" value="1"/>
</dbReference>
<evidence type="ECO:0000256" key="2">
    <source>
        <dbReference type="ARBA" id="ARBA00022723"/>
    </source>
</evidence>
<keyword evidence="4" id="KW-0804">Transcription</keyword>
<comment type="caution">
    <text evidence="7">The sequence shown here is derived from an EMBL/GenBank/DDBJ whole genome shotgun (WGS) entry which is preliminary data.</text>
</comment>
<proteinExistence type="predicted"/>
<dbReference type="SMART" id="SM00066">
    <property type="entry name" value="GAL4"/>
    <property type="match status" value="1"/>
</dbReference>
<dbReference type="Gene3D" id="4.10.240.10">
    <property type="entry name" value="Zn(2)-C6 fungal-type DNA-binding domain"/>
    <property type="match status" value="1"/>
</dbReference>
<organism evidence="7 8">
    <name type="scientific">Favolaschia claudopus</name>
    <dbReference type="NCBI Taxonomy" id="2862362"/>
    <lineage>
        <taxon>Eukaryota</taxon>
        <taxon>Fungi</taxon>
        <taxon>Dikarya</taxon>
        <taxon>Basidiomycota</taxon>
        <taxon>Agaricomycotina</taxon>
        <taxon>Agaricomycetes</taxon>
        <taxon>Agaricomycetidae</taxon>
        <taxon>Agaricales</taxon>
        <taxon>Marasmiineae</taxon>
        <taxon>Mycenaceae</taxon>
        <taxon>Favolaschia</taxon>
    </lineage>
</organism>
<keyword evidence="8" id="KW-1185">Reference proteome</keyword>
<comment type="subcellular location">
    <subcellularLocation>
        <location evidence="1">Nucleus</location>
    </subcellularLocation>
</comment>
<dbReference type="InterPro" id="IPR036864">
    <property type="entry name" value="Zn2-C6_fun-type_DNA-bd_sf"/>
</dbReference>
<dbReference type="Proteomes" id="UP001362999">
    <property type="component" value="Unassembled WGS sequence"/>
</dbReference>
<evidence type="ECO:0000256" key="4">
    <source>
        <dbReference type="ARBA" id="ARBA00023163"/>
    </source>
</evidence>
<evidence type="ECO:0000313" key="7">
    <source>
        <dbReference type="EMBL" id="KAK7024742.1"/>
    </source>
</evidence>
<keyword evidence="3" id="KW-0805">Transcription regulation</keyword>
<keyword evidence="2" id="KW-0479">Metal-binding</keyword>
<dbReference type="AlphaFoldDB" id="A0AAW0BHC4"/>
<dbReference type="CDD" id="cd00067">
    <property type="entry name" value="GAL4"/>
    <property type="match status" value="1"/>
</dbReference>
<evidence type="ECO:0000256" key="5">
    <source>
        <dbReference type="ARBA" id="ARBA00023242"/>
    </source>
</evidence>
<accession>A0AAW0BHC4</accession>
<feature type="domain" description="Zn(2)-C6 fungal-type" evidence="6">
    <location>
        <begin position="42"/>
        <end position="74"/>
    </location>
</feature>
<dbReference type="InterPro" id="IPR007219">
    <property type="entry name" value="XnlR_reg_dom"/>
</dbReference>
<dbReference type="InterPro" id="IPR001138">
    <property type="entry name" value="Zn2Cys6_DnaBD"/>
</dbReference>
<dbReference type="GO" id="GO:0005634">
    <property type="term" value="C:nucleus"/>
    <property type="evidence" value="ECO:0007669"/>
    <property type="project" value="UniProtKB-SubCell"/>
</dbReference>
<evidence type="ECO:0000259" key="6">
    <source>
        <dbReference type="PROSITE" id="PS50048"/>
    </source>
</evidence>
<name>A0AAW0BHC4_9AGAR</name>
<dbReference type="PANTHER" id="PTHR47338">
    <property type="entry name" value="ZN(II)2CYS6 TRANSCRIPTION FACTOR (EUROFUNG)-RELATED"/>
    <property type="match status" value="1"/>
</dbReference>
<reference evidence="7 8" key="1">
    <citation type="journal article" date="2024" name="J Genomics">
        <title>Draft genome sequencing and assembly of Favolaschia claudopus CIRM-BRFM 2984 isolated from oak limbs.</title>
        <authorList>
            <person name="Navarro D."/>
            <person name="Drula E."/>
            <person name="Chaduli D."/>
            <person name="Cazenave R."/>
            <person name="Ahrendt S."/>
            <person name="Wang J."/>
            <person name="Lipzen A."/>
            <person name="Daum C."/>
            <person name="Barry K."/>
            <person name="Grigoriev I.V."/>
            <person name="Favel A."/>
            <person name="Rosso M.N."/>
            <person name="Martin F."/>
        </authorList>
    </citation>
    <scope>NUCLEOTIDE SEQUENCE [LARGE SCALE GENOMIC DNA]</scope>
    <source>
        <strain evidence="7 8">CIRM-BRFM 2984</strain>
    </source>
</reference>
<dbReference type="CDD" id="cd12148">
    <property type="entry name" value="fungal_TF_MHR"/>
    <property type="match status" value="1"/>
</dbReference>
<evidence type="ECO:0000313" key="8">
    <source>
        <dbReference type="Proteomes" id="UP001362999"/>
    </source>
</evidence>
<gene>
    <name evidence="7" type="ORF">R3P38DRAFT_3356051</name>
</gene>
<dbReference type="GO" id="GO:0000981">
    <property type="term" value="F:DNA-binding transcription factor activity, RNA polymerase II-specific"/>
    <property type="evidence" value="ECO:0007669"/>
    <property type="project" value="InterPro"/>
</dbReference>
<protein>
    <submittedName>
        <fullName evidence="7">Fungal-trans domain-containing protein</fullName>
    </submittedName>
</protein>
<dbReference type="SUPFAM" id="SSF57701">
    <property type="entry name" value="Zn2/Cys6 DNA-binding domain"/>
    <property type="match status" value="1"/>
</dbReference>
<dbReference type="GO" id="GO:0008270">
    <property type="term" value="F:zinc ion binding"/>
    <property type="evidence" value="ECO:0007669"/>
    <property type="project" value="InterPro"/>
</dbReference>